<protein>
    <submittedName>
        <fullName evidence="1">Uncharacterized protein</fullName>
    </submittedName>
</protein>
<organism evidence="1 2">
    <name type="scientific">Neopusillimonas maritima</name>
    <dbReference type="NCBI Taxonomy" id="2026239"/>
    <lineage>
        <taxon>Bacteria</taxon>
        <taxon>Pseudomonadati</taxon>
        <taxon>Pseudomonadota</taxon>
        <taxon>Betaproteobacteria</taxon>
        <taxon>Burkholderiales</taxon>
        <taxon>Alcaligenaceae</taxon>
        <taxon>Neopusillimonas</taxon>
    </lineage>
</organism>
<proteinExistence type="predicted"/>
<evidence type="ECO:0000313" key="2">
    <source>
        <dbReference type="Proteomes" id="UP000266483"/>
    </source>
</evidence>
<keyword evidence="2" id="KW-1185">Reference proteome</keyword>
<dbReference type="EMBL" id="NQOU01000002">
    <property type="protein sequence ID" value="RII83271.1"/>
    <property type="molecule type" value="Genomic_DNA"/>
</dbReference>
<accession>A0ABX9MXK0</accession>
<reference evidence="1 2" key="1">
    <citation type="submission" date="2017-08" db="EMBL/GenBank/DDBJ databases">
        <title>Pusillimonas indicus sp. nov., a member of the family Alcaligenaceae isolated from surface seawater.</title>
        <authorList>
            <person name="Li J."/>
        </authorList>
    </citation>
    <scope>NUCLEOTIDE SEQUENCE [LARGE SCALE GENOMIC DNA]</scope>
    <source>
        <strain evidence="1 2">17-4A</strain>
    </source>
</reference>
<evidence type="ECO:0000313" key="1">
    <source>
        <dbReference type="EMBL" id="RII83271.1"/>
    </source>
</evidence>
<gene>
    <name evidence="1" type="ORF">CJO09_06620</name>
</gene>
<name>A0ABX9MXK0_9BURK</name>
<comment type="caution">
    <text evidence="1">The sequence shown here is derived from an EMBL/GenBank/DDBJ whole genome shotgun (WGS) entry which is preliminary data.</text>
</comment>
<sequence length="90" mass="10038">MFHCINGPIAVIIDDIARFVRFDALSFNHSVESQFAVYRIFIGLERNVLDVDFAVVMQGSQIFLGTMLYLPNVIIIISLDGTDDRSEVGG</sequence>
<dbReference type="Proteomes" id="UP000266483">
    <property type="component" value="Unassembled WGS sequence"/>
</dbReference>